<gene>
    <name evidence="3" type="ORF">PHLGIDRAFT_338072</name>
</gene>
<dbReference type="PANTHER" id="PTHR40465">
    <property type="entry name" value="CHROMOSOME 1, WHOLE GENOME SHOTGUN SEQUENCE"/>
    <property type="match status" value="1"/>
</dbReference>
<accession>A0A0C3PQA2</accession>
<protein>
    <recommendedName>
        <fullName evidence="2">DUF6534 domain-containing protein</fullName>
    </recommendedName>
</protein>
<dbReference type="OrthoDB" id="2971182at2759"/>
<dbReference type="PANTHER" id="PTHR40465:SF1">
    <property type="entry name" value="DUF6534 DOMAIN-CONTAINING PROTEIN"/>
    <property type="match status" value="1"/>
</dbReference>
<dbReference type="STRING" id="745531.A0A0C3PQA2"/>
<organism evidence="3 4">
    <name type="scientific">Phlebiopsis gigantea (strain 11061_1 CR5-6)</name>
    <name type="common">White-rot fungus</name>
    <name type="synonym">Peniophora gigantea</name>
    <dbReference type="NCBI Taxonomy" id="745531"/>
    <lineage>
        <taxon>Eukaryota</taxon>
        <taxon>Fungi</taxon>
        <taxon>Dikarya</taxon>
        <taxon>Basidiomycota</taxon>
        <taxon>Agaricomycotina</taxon>
        <taxon>Agaricomycetes</taxon>
        <taxon>Polyporales</taxon>
        <taxon>Phanerochaetaceae</taxon>
        <taxon>Phlebiopsis</taxon>
    </lineage>
</organism>
<keyword evidence="1" id="KW-0472">Membrane</keyword>
<dbReference type="AlphaFoldDB" id="A0A0C3PQA2"/>
<evidence type="ECO:0000259" key="2">
    <source>
        <dbReference type="Pfam" id="PF20152"/>
    </source>
</evidence>
<feature type="transmembrane region" description="Helical" evidence="1">
    <location>
        <begin position="91"/>
        <end position="111"/>
    </location>
</feature>
<dbReference type="Proteomes" id="UP000053257">
    <property type="component" value="Unassembled WGS sequence"/>
</dbReference>
<keyword evidence="1" id="KW-0812">Transmembrane</keyword>
<feature type="transmembrane region" description="Helical" evidence="1">
    <location>
        <begin position="46"/>
        <end position="71"/>
    </location>
</feature>
<dbReference type="InterPro" id="IPR045339">
    <property type="entry name" value="DUF6534"/>
</dbReference>
<dbReference type="Pfam" id="PF20152">
    <property type="entry name" value="DUF6534"/>
    <property type="match status" value="1"/>
</dbReference>
<dbReference type="HOGENOM" id="CLU_1283676_0_0_1"/>
<keyword evidence="1" id="KW-1133">Transmembrane helix</keyword>
<proteinExistence type="predicted"/>
<feature type="transmembrane region" description="Helical" evidence="1">
    <location>
        <begin position="12"/>
        <end position="34"/>
    </location>
</feature>
<evidence type="ECO:0000256" key="1">
    <source>
        <dbReference type="SAM" id="Phobius"/>
    </source>
</evidence>
<feature type="transmembrane region" description="Helical" evidence="1">
    <location>
        <begin position="117"/>
        <end position="138"/>
    </location>
</feature>
<dbReference type="EMBL" id="KN840468">
    <property type="protein sequence ID" value="KIP09243.1"/>
    <property type="molecule type" value="Genomic_DNA"/>
</dbReference>
<reference evidence="3 4" key="1">
    <citation type="journal article" date="2014" name="PLoS Genet.">
        <title>Analysis of the Phlebiopsis gigantea genome, transcriptome and secretome provides insight into its pioneer colonization strategies of wood.</title>
        <authorList>
            <person name="Hori C."/>
            <person name="Ishida T."/>
            <person name="Igarashi K."/>
            <person name="Samejima M."/>
            <person name="Suzuki H."/>
            <person name="Master E."/>
            <person name="Ferreira P."/>
            <person name="Ruiz-Duenas F.J."/>
            <person name="Held B."/>
            <person name="Canessa P."/>
            <person name="Larrondo L.F."/>
            <person name="Schmoll M."/>
            <person name="Druzhinina I.S."/>
            <person name="Kubicek C.P."/>
            <person name="Gaskell J.A."/>
            <person name="Kersten P."/>
            <person name="St John F."/>
            <person name="Glasner J."/>
            <person name="Sabat G."/>
            <person name="Splinter BonDurant S."/>
            <person name="Syed K."/>
            <person name="Yadav J."/>
            <person name="Mgbeahuruike A.C."/>
            <person name="Kovalchuk A."/>
            <person name="Asiegbu F.O."/>
            <person name="Lackner G."/>
            <person name="Hoffmeister D."/>
            <person name="Rencoret J."/>
            <person name="Gutierrez A."/>
            <person name="Sun H."/>
            <person name="Lindquist E."/>
            <person name="Barry K."/>
            <person name="Riley R."/>
            <person name="Grigoriev I.V."/>
            <person name="Henrissat B."/>
            <person name="Kues U."/>
            <person name="Berka R.M."/>
            <person name="Martinez A.T."/>
            <person name="Covert S.F."/>
            <person name="Blanchette R.A."/>
            <person name="Cullen D."/>
        </authorList>
    </citation>
    <scope>NUCLEOTIDE SEQUENCE [LARGE SCALE GENOMIC DNA]</scope>
    <source>
        <strain evidence="3 4">11061_1 CR5-6</strain>
    </source>
</reference>
<evidence type="ECO:0000313" key="3">
    <source>
        <dbReference type="EMBL" id="KIP09243.1"/>
    </source>
</evidence>
<evidence type="ECO:0000313" key="4">
    <source>
        <dbReference type="Proteomes" id="UP000053257"/>
    </source>
</evidence>
<sequence>MITERVPGRCTSVLAVLVVMTFVLTMELGIRMFFLNTFLTFSELNWNLYLNLSLDIASSISIAFAICYYLLRLRSTAVRSTQSLVKNLMVYTVNTGLLTSFISIISLATRLTQPDNLVFLAVLLPLCGLYANALLASLNARDWHRSPKEVISISVASTDTSGAAGNVVGSRSLPAMTFARQDRVVSPSGPLHLDLGTTFEEPKIAKAYERLVPMA</sequence>
<feature type="domain" description="DUF6534" evidence="2">
    <location>
        <begin position="57"/>
        <end position="142"/>
    </location>
</feature>
<keyword evidence="4" id="KW-1185">Reference proteome</keyword>
<name>A0A0C3PQA2_PHLG1</name>